<evidence type="ECO:0000313" key="3">
    <source>
        <dbReference type="Proteomes" id="UP000282837"/>
    </source>
</evidence>
<keyword evidence="1" id="KW-0472">Membrane</keyword>
<sequence length="171" mass="17573">MEQQATKAPRLPLMVAGLAVLLVILHLGTVAAQRESLQASMAASDANTMVQSMSARETVLIAHANQGGLDADVRSDSLAQVQRLRQGSVGGQGMRSAGIDELEARVKQLRAQAEAAADRSGWLGLGETGVVLALLLLAFAQMLGGRVLVWLGGALALSGVLAAVVGVLLTA</sequence>
<dbReference type="Proteomes" id="UP000282837">
    <property type="component" value="Unassembled WGS sequence"/>
</dbReference>
<dbReference type="EMBL" id="SACO01000005">
    <property type="protein sequence ID" value="RVU05406.1"/>
    <property type="molecule type" value="Genomic_DNA"/>
</dbReference>
<gene>
    <name evidence="2" type="ORF">EOE18_08885</name>
</gene>
<keyword evidence="1" id="KW-1133">Transmembrane helix</keyword>
<reference evidence="2 3" key="1">
    <citation type="submission" date="2019-01" db="EMBL/GenBank/DDBJ databases">
        <authorList>
            <person name="Chen W.-M."/>
        </authorList>
    </citation>
    <scope>NUCLEOTIDE SEQUENCE [LARGE SCALE GENOMIC DNA]</scope>
    <source>
        <strain evidence="2 3">FSY-9</strain>
    </source>
</reference>
<dbReference type="Pfam" id="PF14235">
    <property type="entry name" value="DUF4337"/>
    <property type="match status" value="1"/>
</dbReference>
<name>A0A437N644_9SPHN</name>
<feature type="transmembrane region" description="Helical" evidence="1">
    <location>
        <begin position="122"/>
        <end position="140"/>
    </location>
</feature>
<protein>
    <submittedName>
        <fullName evidence="2">DUF4337 family protein</fullName>
    </submittedName>
</protein>
<proteinExistence type="predicted"/>
<evidence type="ECO:0000313" key="2">
    <source>
        <dbReference type="EMBL" id="RVU05406.1"/>
    </source>
</evidence>
<comment type="caution">
    <text evidence="2">The sequence shown here is derived from an EMBL/GenBank/DDBJ whole genome shotgun (WGS) entry which is preliminary data.</text>
</comment>
<feature type="transmembrane region" description="Helical" evidence="1">
    <location>
        <begin position="147"/>
        <end position="169"/>
    </location>
</feature>
<dbReference type="InterPro" id="IPR025570">
    <property type="entry name" value="DUF4337"/>
</dbReference>
<evidence type="ECO:0000256" key="1">
    <source>
        <dbReference type="SAM" id="Phobius"/>
    </source>
</evidence>
<keyword evidence="1" id="KW-0812">Transmembrane</keyword>
<accession>A0A437N644</accession>
<keyword evidence="3" id="KW-1185">Reference proteome</keyword>
<organism evidence="2 3">
    <name type="scientific">Novosphingobium umbonatum</name>
    <dbReference type="NCBI Taxonomy" id="1908524"/>
    <lineage>
        <taxon>Bacteria</taxon>
        <taxon>Pseudomonadati</taxon>
        <taxon>Pseudomonadota</taxon>
        <taxon>Alphaproteobacteria</taxon>
        <taxon>Sphingomonadales</taxon>
        <taxon>Sphingomonadaceae</taxon>
        <taxon>Novosphingobium</taxon>
    </lineage>
</organism>
<dbReference type="OrthoDB" id="9945570at2"/>
<dbReference type="RefSeq" id="WP_127708506.1">
    <property type="nucleotide sequence ID" value="NZ_SACO01000005.1"/>
</dbReference>
<dbReference type="AlphaFoldDB" id="A0A437N644"/>